<feature type="domain" description="Glyoxal oxidase N-terminal" evidence="3">
    <location>
        <begin position="283"/>
        <end position="398"/>
    </location>
</feature>
<dbReference type="InterPro" id="IPR013783">
    <property type="entry name" value="Ig-like_fold"/>
</dbReference>
<dbReference type="InterPro" id="IPR009880">
    <property type="entry name" value="Glyoxal_oxidase_N"/>
</dbReference>
<dbReference type="Pfam" id="PF09118">
    <property type="entry name" value="GO-like_E_set"/>
    <property type="match status" value="1"/>
</dbReference>
<evidence type="ECO:0000259" key="4">
    <source>
        <dbReference type="Pfam" id="PF09118"/>
    </source>
</evidence>
<sequence length="597" mass="64384">MRVCVSSLGAQLTLLVCVVFATPLYGQSSVNGQWTDVFTWGQGGGVEAIHVHMLPTGKVMFWQTWRESIGLWDPDTDQFSSAAYPNPTSFNPFCSGHAWLPDGRLFVGGGHITNDNGLDRANIYDPFTNTWANNVPNMPSLSSPPSPYTTGQRGRWYPSATTLGNGDILMLSGGMNGNFDPDSNPLPQIYEFETNSWRSLTTAYKSLPLYPRTFLTPDGGVVSLSNYGDDTDLLDVSGTGSWQYLGDTLDSNLHNYGPAVMYDTGKIAYIGGGHVPTANISLLDLTDATPSWTYGADTMAQPRRQNNATILADGTVLLTGGTYVTGWNDPNGLVTVAEIWDPTTQQVTQVAEADSSIYRGYHSTALLLPDGRVLVTGGDHDTGGFQQNLNAEIYSPAYLFAPDGSPAVRPEVGLAPSSAALGDSIFVETPDAASITKALWVIPGSVTHAQNWTQRANNLDFVITDGGLNIDLPSSGNEAPPGYYMLFLVDDKGVPSIAHWIQAELASTPEFFGDVDGDLDVDGNDFLKWQRGESPNPLDSIELATWHSNYGFNGSVEAVLVPEPIFWGLYCGIFCGVGLLSSRVPYKNRTAKNVKIG</sequence>
<dbReference type="RefSeq" id="WP_168205052.1">
    <property type="nucleotide sequence ID" value="NZ_CP042913.1"/>
</dbReference>
<keyword evidence="2" id="KW-0812">Transmembrane</keyword>
<feature type="domain" description="Galactose oxidase-like Early set" evidence="4">
    <location>
        <begin position="409"/>
        <end position="502"/>
    </location>
</feature>
<keyword evidence="1" id="KW-0732">Signal</keyword>
<evidence type="ECO:0000313" key="5">
    <source>
        <dbReference type="EMBL" id="QEG33748.1"/>
    </source>
</evidence>
<dbReference type="Pfam" id="PF07250">
    <property type="entry name" value="Glyoxal_oxid_N"/>
    <property type="match status" value="1"/>
</dbReference>
<keyword evidence="2" id="KW-1133">Transmembrane helix</keyword>
<protein>
    <submittedName>
        <fullName evidence="5">Uncharacterized protein</fullName>
    </submittedName>
</protein>
<dbReference type="PANTHER" id="PTHR32208:SF21">
    <property type="entry name" value="LOW QUALITY PROTEIN: ALDEHYDE OXIDASE GLOX-LIKE"/>
    <property type="match status" value="1"/>
</dbReference>
<feature type="transmembrane region" description="Helical" evidence="2">
    <location>
        <begin position="565"/>
        <end position="586"/>
    </location>
</feature>
<reference evidence="5 6" key="1">
    <citation type="submission" date="2019-08" db="EMBL/GenBank/DDBJ databases">
        <title>Deep-cultivation of Planctomycetes and their phenomic and genomic characterization uncovers novel biology.</title>
        <authorList>
            <person name="Wiegand S."/>
            <person name="Jogler M."/>
            <person name="Boedeker C."/>
            <person name="Pinto D."/>
            <person name="Vollmers J."/>
            <person name="Rivas-Marin E."/>
            <person name="Kohn T."/>
            <person name="Peeters S.H."/>
            <person name="Heuer A."/>
            <person name="Rast P."/>
            <person name="Oberbeckmann S."/>
            <person name="Bunk B."/>
            <person name="Jeske O."/>
            <person name="Meyerdierks A."/>
            <person name="Storesund J.E."/>
            <person name="Kallscheuer N."/>
            <person name="Luecker S."/>
            <person name="Lage O.M."/>
            <person name="Pohl T."/>
            <person name="Merkel B.J."/>
            <person name="Hornburger P."/>
            <person name="Mueller R.-W."/>
            <person name="Bruemmer F."/>
            <person name="Labrenz M."/>
            <person name="Spormann A.M."/>
            <person name="Op den Camp H."/>
            <person name="Overmann J."/>
            <person name="Amann R."/>
            <person name="Jetten M.S.M."/>
            <person name="Mascher T."/>
            <person name="Medema M.H."/>
            <person name="Devos D.P."/>
            <person name="Kaster A.-K."/>
            <person name="Ovreas L."/>
            <person name="Rohde M."/>
            <person name="Galperin M.Y."/>
            <person name="Jogler C."/>
        </authorList>
    </citation>
    <scope>NUCLEOTIDE SEQUENCE [LARGE SCALE GENOMIC DNA]</scope>
    <source>
        <strain evidence="5 6">Pr1d</strain>
    </source>
</reference>
<evidence type="ECO:0000256" key="1">
    <source>
        <dbReference type="ARBA" id="ARBA00022729"/>
    </source>
</evidence>
<dbReference type="Gene3D" id="2.60.40.10">
    <property type="entry name" value="Immunoglobulins"/>
    <property type="match status" value="1"/>
</dbReference>
<organism evidence="5 6">
    <name type="scientific">Bythopirellula goksoeyrii</name>
    <dbReference type="NCBI Taxonomy" id="1400387"/>
    <lineage>
        <taxon>Bacteria</taxon>
        <taxon>Pseudomonadati</taxon>
        <taxon>Planctomycetota</taxon>
        <taxon>Planctomycetia</taxon>
        <taxon>Pirellulales</taxon>
        <taxon>Lacipirellulaceae</taxon>
        <taxon>Bythopirellula</taxon>
    </lineage>
</organism>
<dbReference type="Proteomes" id="UP000323917">
    <property type="component" value="Chromosome"/>
</dbReference>
<gene>
    <name evidence="5" type="ORF">Pr1d_10180</name>
</gene>
<dbReference type="InterPro" id="IPR014756">
    <property type="entry name" value="Ig_E-set"/>
</dbReference>
<accession>A0A5B9Q3Y6</accession>
<proteinExistence type="predicted"/>
<dbReference type="CDD" id="cd02851">
    <property type="entry name" value="E_set_GO_C"/>
    <property type="match status" value="1"/>
</dbReference>
<dbReference type="InterPro" id="IPR011043">
    <property type="entry name" value="Gal_Oxase/kelch_b-propeller"/>
</dbReference>
<evidence type="ECO:0000256" key="2">
    <source>
        <dbReference type="SAM" id="Phobius"/>
    </source>
</evidence>
<dbReference type="SUPFAM" id="SSF81296">
    <property type="entry name" value="E set domains"/>
    <property type="match status" value="1"/>
</dbReference>
<evidence type="ECO:0000259" key="3">
    <source>
        <dbReference type="Pfam" id="PF07250"/>
    </source>
</evidence>
<evidence type="ECO:0000313" key="6">
    <source>
        <dbReference type="Proteomes" id="UP000323917"/>
    </source>
</evidence>
<dbReference type="KEGG" id="bgok:Pr1d_10180"/>
<dbReference type="InterPro" id="IPR037293">
    <property type="entry name" value="Gal_Oxidase_central_sf"/>
</dbReference>
<dbReference type="PANTHER" id="PTHR32208">
    <property type="entry name" value="SECRETED PROTEIN-RELATED"/>
    <property type="match status" value="1"/>
</dbReference>
<dbReference type="Gene3D" id="2.130.10.80">
    <property type="entry name" value="Galactose oxidase/kelch, beta-propeller"/>
    <property type="match status" value="1"/>
</dbReference>
<dbReference type="SUPFAM" id="SSF50965">
    <property type="entry name" value="Galactose oxidase, central domain"/>
    <property type="match status" value="1"/>
</dbReference>
<dbReference type="InterPro" id="IPR015202">
    <property type="entry name" value="GO-like_E_set"/>
</dbReference>
<dbReference type="EMBL" id="CP042913">
    <property type="protein sequence ID" value="QEG33748.1"/>
    <property type="molecule type" value="Genomic_DNA"/>
</dbReference>
<keyword evidence="2" id="KW-0472">Membrane</keyword>
<dbReference type="AlphaFoldDB" id="A0A5B9Q3Y6"/>
<keyword evidence="6" id="KW-1185">Reference proteome</keyword>
<name>A0A5B9Q3Y6_9BACT</name>